<dbReference type="SUPFAM" id="SSF81901">
    <property type="entry name" value="HCP-like"/>
    <property type="match status" value="1"/>
</dbReference>
<dbReference type="SMART" id="SM00671">
    <property type="entry name" value="SEL1"/>
    <property type="match status" value="3"/>
</dbReference>
<dbReference type="InterPro" id="IPR006597">
    <property type="entry name" value="Sel1-like"/>
</dbReference>
<reference evidence="2 3" key="1">
    <citation type="journal article" date="2014" name="Am. J. Bot.">
        <title>Genome assembly and annotation for red clover (Trifolium pratense; Fabaceae).</title>
        <authorList>
            <person name="Istvanek J."/>
            <person name="Jaros M."/>
            <person name="Krenek A."/>
            <person name="Repkova J."/>
        </authorList>
    </citation>
    <scope>NUCLEOTIDE SEQUENCE [LARGE SCALE GENOMIC DNA]</scope>
    <source>
        <strain evidence="3">cv. Tatra</strain>
        <tissue evidence="2">Young leaves</tissue>
    </source>
</reference>
<dbReference type="InterPro" id="IPR011990">
    <property type="entry name" value="TPR-like_helical_dom_sf"/>
</dbReference>
<dbReference type="PANTHER" id="PTHR45500">
    <property type="entry name" value="OS02G0202600 PROTEIN"/>
    <property type="match status" value="1"/>
</dbReference>
<evidence type="ECO:0000313" key="2">
    <source>
        <dbReference type="EMBL" id="PNY06569.1"/>
    </source>
</evidence>
<reference evidence="2 3" key="2">
    <citation type="journal article" date="2017" name="Front. Plant Sci.">
        <title>Gene Classification and Mining of Molecular Markers Useful in Red Clover (Trifolium pratense) Breeding.</title>
        <authorList>
            <person name="Istvanek J."/>
            <person name="Dluhosova J."/>
            <person name="Dluhos P."/>
            <person name="Patkova L."/>
            <person name="Nedelnik J."/>
            <person name="Repkova J."/>
        </authorList>
    </citation>
    <scope>NUCLEOTIDE SEQUENCE [LARGE SCALE GENOMIC DNA]</scope>
    <source>
        <strain evidence="3">cv. Tatra</strain>
        <tissue evidence="2">Young leaves</tissue>
    </source>
</reference>
<feature type="non-terminal residue" evidence="2">
    <location>
        <position position="1"/>
    </location>
</feature>
<gene>
    <name evidence="2" type="ORF">L195_g003041</name>
</gene>
<dbReference type="PANTHER" id="PTHR45500:SF1">
    <property type="entry name" value="OS02G0202600 PROTEIN"/>
    <property type="match status" value="1"/>
</dbReference>
<comment type="caution">
    <text evidence="2">The sequence shown here is derived from an EMBL/GenBank/DDBJ whole genome shotgun (WGS) entry which is preliminary data.</text>
</comment>
<dbReference type="Gene3D" id="1.25.40.10">
    <property type="entry name" value="Tetratricopeptide repeat domain"/>
    <property type="match status" value="1"/>
</dbReference>
<dbReference type="Pfam" id="PF08238">
    <property type="entry name" value="Sel1"/>
    <property type="match status" value="2"/>
</dbReference>
<proteinExistence type="predicted"/>
<sequence>SSANLSGSASTALLRQPPGNPIHQATSHGSLPTVNITARALLAKFIPKPSTFSRFQFNQQRGLHSRNKKAMEFIAKGWNALKEVDRVIDYCELNDRRLIPLLNTAKESFELALEADNTNTHARYWLARLHMKYHVPGQNKAVAAALLVEAADMGDPDAQYALGCHLRVQNDDVQSDQQAFYYLEKAVDQLHPDALYLLGTVYLTGDCVKKDTASALWCFHRASEKGHAGAAIACGSLLLKEPARVPDLWQITAHFLHLIAGIAPSHLHRSFLLQFCCAHTICDFCLARVCLKAATSCTRMHHKLTHNFEYLIVIAEKEQLPLKQTFLIDFMMSCCASGVKIPESIIKFSLKRGLPAKKRGKNKETIAVDPVEMAKEKFKIAVKAGCDLGFKWLARLEEEEKRLLTKEY</sequence>
<evidence type="ECO:0000313" key="3">
    <source>
        <dbReference type="Proteomes" id="UP000236291"/>
    </source>
</evidence>
<evidence type="ECO:0000256" key="1">
    <source>
        <dbReference type="SAM" id="MobiDB-lite"/>
    </source>
</evidence>
<dbReference type="EMBL" id="ASHM01001377">
    <property type="protein sequence ID" value="PNY06569.1"/>
    <property type="molecule type" value="Genomic_DNA"/>
</dbReference>
<protein>
    <submittedName>
        <fullName evidence="2">Sel1 repeat protein</fullName>
    </submittedName>
</protein>
<dbReference type="AlphaFoldDB" id="A0A2K3NU54"/>
<feature type="compositionally biased region" description="Polar residues" evidence="1">
    <location>
        <begin position="1"/>
        <end position="13"/>
    </location>
</feature>
<dbReference type="STRING" id="57577.A0A2K3NU54"/>
<name>A0A2K3NU54_TRIPR</name>
<feature type="region of interest" description="Disordered" evidence="1">
    <location>
        <begin position="1"/>
        <end position="29"/>
    </location>
</feature>
<organism evidence="2 3">
    <name type="scientific">Trifolium pratense</name>
    <name type="common">Red clover</name>
    <dbReference type="NCBI Taxonomy" id="57577"/>
    <lineage>
        <taxon>Eukaryota</taxon>
        <taxon>Viridiplantae</taxon>
        <taxon>Streptophyta</taxon>
        <taxon>Embryophyta</taxon>
        <taxon>Tracheophyta</taxon>
        <taxon>Spermatophyta</taxon>
        <taxon>Magnoliopsida</taxon>
        <taxon>eudicotyledons</taxon>
        <taxon>Gunneridae</taxon>
        <taxon>Pentapetalae</taxon>
        <taxon>rosids</taxon>
        <taxon>fabids</taxon>
        <taxon>Fabales</taxon>
        <taxon>Fabaceae</taxon>
        <taxon>Papilionoideae</taxon>
        <taxon>50 kb inversion clade</taxon>
        <taxon>NPAAA clade</taxon>
        <taxon>Hologalegina</taxon>
        <taxon>IRL clade</taxon>
        <taxon>Trifolieae</taxon>
        <taxon>Trifolium</taxon>
    </lineage>
</organism>
<accession>A0A2K3NU54</accession>
<dbReference type="Proteomes" id="UP000236291">
    <property type="component" value="Unassembled WGS sequence"/>
</dbReference>